<dbReference type="Gene3D" id="3.40.50.150">
    <property type="entry name" value="Vaccinia Virus protein VP39"/>
    <property type="match status" value="1"/>
</dbReference>
<dbReference type="InterPro" id="IPR041698">
    <property type="entry name" value="Methyltransf_25"/>
</dbReference>
<dbReference type="KEGG" id="kbs:EPA93_02035"/>
<evidence type="ECO:0000259" key="1">
    <source>
        <dbReference type="Pfam" id="PF13649"/>
    </source>
</evidence>
<dbReference type="Pfam" id="PF13649">
    <property type="entry name" value="Methyltransf_25"/>
    <property type="match status" value="1"/>
</dbReference>
<dbReference type="GO" id="GO:0032259">
    <property type="term" value="P:methylation"/>
    <property type="evidence" value="ECO:0007669"/>
    <property type="project" value="UniProtKB-KW"/>
</dbReference>
<keyword evidence="2" id="KW-0489">Methyltransferase</keyword>
<proteinExistence type="predicted"/>
<dbReference type="CDD" id="cd02440">
    <property type="entry name" value="AdoMet_MTases"/>
    <property type="match status" value="1"/>
</dbReference>
<sequence>MDASDHLINQDFWNAVVPHHTSSAFYNLEVFKAGATSLLPIELEEVGSVEGKTLLHLQCHFGMDTLSWARLGARVTGVDFSEQAIAFARSLAQELGLDASFICADIYDLPNKLSEQFEIVFTSYGVLCWLPDIERWARVVADFIQPGGTFYIIDGHPLTRIFSSDPHATGATDLKVASSYFMREPAIVEVRGSYADSGEEFPPKKMLNWNHSLGDILSALIQAGLTIEFLHEFPVMHWAPFPFLKQGEDRLWHFSQGDPQLPLLFSIRATKG</sequence>
<keyword evidence="3" id="KW-1185">Reference proteome</keyword>
<dbReference type="EMBL" id="CP035758">
    <property type="protein sequence ID" value="QBD74837.1"/>
    <property type="molecule type" value="Genomic_DNA"/>
</dbReference>
<dbReference type="OrthoDB" id="9774345at2"/>
<name>A0A4P6JIE1_KTERU</name>
<dbReference type="AlphaFoldDB" id="A0A4P6JIE1"/>
<dbReference type="RefSeq" id="WP_129885436.1">
    <property type="nucleotide sequence ID" value="NZ_CP035758.1"/>
</dbReference>
<organism evidence="2 3">
    <name type="scientific">Ktedonosporobacter rubrisoli</name>
    <dbReference type="NCBI Taxonomy" id="2509675"/>
    <lineage>
        <taxon>Bacteria</taxon>
        <taxon>Bacillati</taxon>
        <taxon>Chloroflexota</taxon>
        <taxon>Ktedonobacteria</taxon>
        <taxon>Ktedonobacterales</taxon>
        <taxon>Ktedonosporobacteraceae</taxon>
        <taxon>Ktedonosporobacter</taxon>
    </lineage>
</organism>
<keyword evidence="2" id="KW-0808">Transferase</keyword>
<evidence type="ECO:0000313" key="2">
    <source>
        <dbReference type="EMBL" id="QBD74837.1"/>
    </source>
</evidence>
<protein>
    <submittedName>
        <fullName evidence="2">Class I SAM-dependent methyltransferase</fullName>
    </submittedName>
</protein>
<reference evidence="2 3" key="1">
    <citation type="submission" date="2019-01" db="EMBL/GenBank/DDBJ databases">
        <title>Ktedonosporobacter rubrisoli SCAWS-G2.</title>
        <authorList>
            <person name="Huang Y."/>
            <person name="Yan B."/>
        </authorList>
    </citation>
    <scope>NUCLEOTIDE SEQUENCE [LARGE SCALE GENOMIC DNA]</scope>
    <source>
        <strain evidence="2 3">SCAWS-G2</strain>
    </source>
</reference>
<feature type="domain" description="Methyltransferase" evidence="1">
    <location>
        <begin position="55"/>
        <end position="148"/>
    </location>
</feature>
<dbReference type="GO" id="GO:0008168">
    <property type="term" value="F:methyltransferase activity"/>
    <property type="evidence" value="ECO:0007669"/>
    <property type="project" value="UniProtKB-KW"/>
</dbReference>
<gene>
    <name evidence="2" type="ORF">EPA93_02035</name>
</gene>
<accession>A0A4P6JIE1</accession>
<dbReference type="InterPro" id="IPR029063">
    <property type="entry name" value="SAM-dependent_MTases_sf"/>
</dbReference>
<dbReference type="SUPFAM" id="SSF53335">
    <property type="entry name" value="S-adenosyl-L-methionine-dependent methyltransferases"/>
    <property type="match status" value="1"/>
</dbReference>
<evidence type="ECO:0000313" key="3">
    <source>
        <dbReference type="Proteomes" id="UP000290365"/>
    </source>
</evidence>
<dbReference type="Proteomes" id="UP000290365">
    <property type="component" value="Chromosome"/>
</dbReference>